<dbReference type="PANTHER" id="PTHR43710">
    <property type="entry name" value="2-HYDROXYACYL-COA LYASE"/>
    <property type="match status" value="1"/>
</dbReference>
<gene>
    <name evidence="4" type="ORF">NS331_07165</name>
</gene>
<dbReference type="Proteomes" id="UP000072741">
    <property type="component" value="Unassembled WGS sequence"/>
</dbReference>
<dbReference type="Gene3D" id="3.40.50.970">
    <property type="match status" value="2"/>
</dbReference>
<dbReference type="GO" id="GO:0030976">
    <property type="term" value="F:thiamine pyrophosphate binding"/>
    <property type="evidence" value="ECO:0007669"/>
    <property type="project" value="InterPro"/>
</dbReference>
<keyword evidence="5" id="KW-1185">Reference proteome</keyword>
<dbReference type="Pfam" id="PF02775">
    <property type="entry name" value="TPP_enzyme_C"/>
    <property type="match status" value="1"/>
</dbReference>
<accession>A0A147H0U8</accession>
<dbReference type="OrthoDB" id="9804603at2"/>
<dbReference type="InterPro" id="IPR002880">
    <property type="entry name" value="Pyrv_Fd/Flavodoxin_OxRdtase_N"/>
</dbReference>
<evidence type="ECO:0000313" key="5">
    <source>
        <dbReference type="Proteomes" id="UP000072741"/>
    </source>
</evidence>
<dbReference type="InterPro" id="IPR045025">
    <property type="entry name" value="HACL1-like"/>
</dbReference>
<evidence type="ECO:0000256" key="2">
    <source>
        <dbReference type="ARBA" id="ARBA00023002"/>
    </source>
</evidence>
<dbReference type="InterPro" id="IPR011766">
    <property type="entry name" value="TPP_enzyme_TPP-bd"/>
</dbReference>
<dbReference type="GO" id="GO:0044281">
    <property type="term" value="P:small molecule metabolic process"/>
    <property type="evidence" value="ECO:0007669"/>
    <property type="project" value="UniProtKB-ARBA"/>
</dbReference>
<dbReference type="GO" id="GO:0016491">
    <property type="term" value="F:oxidoreductase activity"/>
    <property type="evidence" value="ECO:0007669"/>
    <property type="project" value="UniProtKB-KW"/>
</dbReference>
<evidence type="ECO:0000256" key="1">
    <source>
        <dbReference type="ARBA" id="ARBA00022723"/>
    </source>
</evidence>
<dbReference type="InterPro" id="IPR029061">
    <property type="entry name" value="THDP-binding"/>
</dbReference>
<organism evidence="4 5">
    <name type="scientific">Pseudacidovorax intermedius</name>
    <dbReference type="NCBI Taxonomy" id="433924"/>
    <lineage>
        <taxon>Bacteria</taxon>
        <taxon>Pseudomonadati</taxon>
        <taxon>Pseudomonadota</taxon>
        <taxon>Betaproteobacteria</taxon>
        <taxon>Burkholderiales</taxon>
        <taxon>Comamonadaceae</taxon>
        <taxon>Pseudacidovorax</taxon>
    </lineage>
</organism>
<dbReference type="CDD" id="cd07034">
    <property type="entry name" value="TPP_PYR_PFOR_IOR-alpha_like"/>
    <property type="match status" value="1"/>
</dbReference>
<keyword evidence="2" id="KW-0560">Oxidoreductase</keyword>
<keyword evidence="1" id="KW-0479">Metal-binding</keyword>
<evidence type="ECO:0000313" key="4">
    <source>
        <dbReference type="EMBL" id="KTT23461.1"/>
    </source>
</evidence>
<name>A0A147H0U8_9BURK</name>
<proteinExistence type="predicted"/>
<comment type="caution">
    <text evidence="4">The sequence shown here is derived from an EMBL/GenBank/DDBJ whole genome shotgun (WGS) entry which is preliminary data.</text>
</comment>
<dbReference type="RefSeq" id="WP_058641317.1">
    <property type="nucleotide sequence ID" value="NZ_LDSL01000048.1"/>
</dbReference>
<feature type="domain" description="Thiamine pyrophosphate enzyme TPP-binding" evidence="3">
    <location>
        <begin position="440"/>
        <end position="586"/>
    </location>
</feature>
<dbReference type="EMBL" id="LDSL01000048">
    <property type="protein sequence ID" value="KTT23461.1"/>
    <property type="molecule type" value="Genomic_DNA"/>
</dbReference>
<dbReference type="SUPFAM" id="SSF52518">
    <property type="entry name" value="Thiamin diphosphate-binding fold (THDP-binding)"/>
    <property type="match status" value="2"/>
</dbReference>
<sequence>MEVSFSKEVQALRLGAGQTFHGEGILAITKGLLQAGVAYVGGYQGAPVSHLLDVMVQGRDYMQELGVHVEACSNEASAAAMLGASIHYPLRGAVTWKSIVGTNVAADALSNLSSPGVTGGVLIVVGEDYGEGASVIQERTHAYALKSSLCLLDPRPHLPTMVRMVEEGFNLSEASSMPCMMELRIRACHVRGSFDCKDNRAPAVSTRSLMEEPARFDYERLAHPPVTFGHEKRKSAERIPAAQRYIAEHGLNELMSGRHDDLGIVVQGGLYNALIRALQQHGLADAFGQSEIPILVLNVTYPLVPDQIVQFAAGKRALLVVEEGQPEYIEQDIATLLRRRDLQTPLHGKDLLQMAGEYTTEVLTRGLAAFAARYLPEGAGQAGNDWLAANDARRRAVAELLGKPLPGRPPGFCIGCPERPVFSALKLAQQEVGQVHIAADIGCHAFGTFEPFSGGHSILGYGMSLASRAGVSPMMQRRVLSIMGDGGFWHNGLLTGVQSALFNGDDAVLLIFKNGYTSATGTQDIISTPDEDTKARAEDKQQSLAHKNHTIEDTLRGLGVKWMRTVHTYEVATMRATLTEAFTTSFEGLKVIIAEGECQLERQRRIKPWIAQLLKKGERVVRVKYGVDEDVCNGDHACIRLSGCPTLTLKDNPDPLKVDPVATVIDGCVGCGLCGANAHAATLCPSFYRAEVVQNPRWHERLLHALQSAMVRALRPA</sequence>
<dbReference type="GO" id="GO:0046872">
    <property type="term" value="F:metal ion binding"/>
    <property type="evidence" value="ECO:0007669"/>
    <property type="project" value="UniProtKB-KW"/>
</dbReference>
<protein>
    <submittedName>
        <fullName evidence="4">Indolepyruvate ferredoxin oxidoreductase</fullName>
    </submittedName>
</protein>
<keyword evidence="4" id="KW-0670">Pyruvate</keyword>
<reference evidence="4 5" key="1">
    <citation type="journal article" date="2016" name="Front. Microbiol.">
        <title>Genomic Resource of Rice Seed Associated Bacteria.</title>
        <authorList>
            <person name="Midha S."/>
            <person name="Bansal K."/>
            <person name="Sharma S."/>
            <person name="Kumar N."/>
            <person name="Patil P.P."/>
            <person name="Chaudhry V."/>
            <person name="Patil P.B."/>
        </authorList>
    </citation>
    <scope>NUCLEOTIDE SEQUENCE [LARGE SCALE GENOMIC DNA]</scope>
    <source>
        <strain evidence="4 5">NS331</strain>
    </source>
</reference>
<evidence type="ECO:0000259" key="3">
    <source>
        <dbReference type="Pfam" id="PF02775"/>
    </source>
</evidence>
<dbReference type="PATRIC" id="fig|433924.3.peg.3380"/>
<dbReference type="PANTHER" id="PTHR43710:SF5">
    <property type="entry name" value="INDOLEPYRUVATE FERREDOXIN OXIDOREDUCTASE ALPHA SUBUNIT"/>
    <property type="match status" value="1"/>
</dbReference>
<dbReference type="AlphaFoldDB" id="A0A147H0U8"/>